<evidence type="ECO:0000256" key="5">
    <source>
        <dbReference type="SAM" id="Phobius"/>
    </source>
</evidence>
<keyword evidence="3" id="KW-0418">Kinase</keyword>
<dbReference type="Pfam" id="PF00069">
    <property type="entry name" value="Pkinase"/>
    <property type="match status" value="1"/>
</dbReference>
<feature type="domain" description="Protein kinase" evidence="6">
    <location>
        <begin position="1"/>
        <end position="218"/>
    </location>
</feature>
<geneLocation type="plasmid" evidence="7 8">
    <name>pSchITTGS70d</name>
</geneLocation>
<evidence type="ECO:0000313" key="8">
    <source>
        <dbReference type="Proteomes" id="UP001432360"/>
    </source>
</evidence>
<dbReference type="SMART" id="SM00220">
    <property type="entry name" value="S_TKc"/>
    <property type="match status" value="1"/>
</dbReference>
<dbReference type="SUPFAM" id="SSF56112">
    <property type="entry name" value="Protein kinase-like (PK-like)"/>
    <property type="match status" value="1"/>
</dbReference>
<organism evidence="7 8">
    <name type="scientific">Sinorhizobium chiapasense</name>
    <dbReference type="NCBI Taxonomy" id="501572"/>
    <lineage>
        <taxon>Bacteria</taxon>
        <taxon>Pseudomonadati</taxon>
        <taxon>Pseudomonadota</taxon>
        <taxon>Alphaproteobacteria</taxon>
        <taxon>Hyphomicrobiales</taxon>
        <taxon>Rhizobiaceae</taxon>
        <taxon>Sinorhizobium/Ensifer group</taxon>
        <taxon>Sinorhizobium</taxon>
    </lineage>
</organism>
<protein>
    <submittedName>
        <fullName evidence="7">AAA family ATPase</fullName>
    </submittedName>
</protein>
<dbReference type="RefSeq" id="WP_331376105.1">
    <property type="nucleotide sequence ID" value="NZ_CP133152.1"/>
</dbReference>
<keyword evidence="7" id="KW-0614">Plasmid</keyword>
<reference evidence="7" key="1">
    <citation type="submission" date="2023-08" db="EMBL/GenBank/DDBJ databases">
        <title>Complete genome sequence of Sinorhizobium chiapanecum ITTG S70 isolated from Acaciella angustissima nodules in Chiapas-Mexico.</title>
        <authorList>
            <person name="Rincon-Rosales R."/>
            <person name="Rogel M.A."/>
            <person name="Rincon-Medina C.I."/>
            <person name="Guerrero G."/>
            <person name="Manzano-Gomez L.A."/>
            <person name="Lopez-Lopez A."/>
            <person name="Rincon Molina F.A."/>
            <person name="Martinez-Romero E."/>
        </authorList>
    </citation>
    <scope>NUCLEOTIDE SEQUENCE</scope>
    <source>
        <strain evidence="7">ITTG S70</strain>
        <plasmid evidence="7">pSchITTGS70d</plasmid>
    </source>
</reference>
<name>A0ABZ2BIK5_9HYPH</name>
<evidence type="ECO:0000259" key="6">
    <source>
        <dbReference type="PROSITE" id="PS50011"/>
    </source>
</evidence>
<dbReference type="PANTHER" id="PTHR43289">
    <property type="entry name" value="MITOGEN-ACTIVATED PROTEIN KINASE KINASE KINASE 20-RELATED"/>
    <property type="match status" value="1"/>
</dbReference>
<keyword evidence="5" id="KW-0812">Transmembrane</keyword>
<evidence type="ECO:0000313" key="7">
    <source>
        <dbReference type="EMBL" id="WVT07086.1"/>
    </source>
</evidence>
<keyword evidence="4" id="KW-0067">ATP-binding</keyword>
<dbReference type="InterPro" id="IPR000719">
    <property type="entry name" value="Prot_kinase_dom"/>
</dbReference>
<keyword evidence="1" id="KW-0808">Transferase</keyword>
<feature type="transmembrane region" description="Helical" evidence="5">
    <location>
        <begin position="310"/>
        <end position="331"/>
    </location>
</feature>
<dbReference type="InterPro" id="IPR041664">
    <property type="entry name" value="AAA_16"/>
</dbReference>
<proteinExistence type="predicted"/>
<dbReference type="Gene3D" id="1.10.510.10">
    <property type="entry name" value="Transferase(Phosphotransferase) domain 1"/>
    <property type="match status" value="1"/>
</dbReference>
<dbReference type="Proteomes" id="UP001432360">
    <property type="component" value="Plasmid pSchITTGS70d"/>
</dbReference>
<sequence length="366" mass="39201">MAAFAIDVKRNREATKNLDPAWVIKPLVLGKAANCEYEVVADSGMTPLSDFMLFAGPMGIESILVLTVSMAKALDAIHSAGIIHRNINPACIWSDSSLTRVVFSDFSRSVHLSEAVEASRAVPLLDTRFLAPEQMGPFLSLVDGRADLYAVGAVAYSLLCGSAPIQDAVPLDRTGTPAAARLLKGDVPEGLSAVVMKLLSQDPQQRYQTTKGALHDLSYCLEQLRASGRVDTFALGSRDAAPGFDIPDKLFGRENELRQLVEALVRVRAGASELVLISGPAGIGKSKLASHNVSTGTERFYFGRTELNSYISVSAAAIGGLPVLASALSYFDSYRRGTANVIEEAQRDFFGRVDSTDSHHGPWDGA</sequence>
<dbReference type="Pfam" id="PF13191">
    <property type="entry name" value="AAA_16"/>
    <property type="match status" value="1"/>
</dbReference>
<keyword evidence="5" id="KW-1133">Transmembrane helix</keyword>
<keyword evidence="5" id="KW-0472">Membrane</keyword>
<dbReference type="SUPFAM" id="SSF52540">
    <property type="entry name" value="P-loop containing nucleoside triphosphate hydrolases"/>
    <property type="match status" value="1"/>
</dbReference>
<dbReference type="PANTHER" id="PTHR43289:SF6">
    <property type="entry name" value="SERINE_THREONINE-PROTEIN KINASE NEKL-3"/>
    <property type="match status" value="1"/>
</dbReference>
<keyword evidence="8" id="KW-1185">Reference proteome</keyword>
<dbReference type="EMBL" id="CP133152">
    <property type="protein sequence ID" value="WVT07086.1"/>
    <property type="molecule type" value="Genomic_DNA"/>
</dbReference>
<dbReference type="InterPro" id="IPR011009">
    <property type="entry name" value="Kinase-like_dom_sf"/>
</dbReference>
<evidence type="ECO:0000256" key="2">
    <source>
        <dbReference type="ARBA" id="ARBA00022741"/>
    </source>
</evidence>
<evidence type="ECO:0000256" key="3">
    <source>
        <dbReference type="ARBA" id="ARBA00022777"/>
    </source>
</evidence>
<evidence type="ECO:0000256" key="1">
    <source>
        <dbReference type="ARBA" id="ARBA00022679"/>
    </source>
</evidence>
<evidence type="ECO:0000256" key="4">
    <source>
        <dbReference type="ARBA" id="ARBA00022840"/>
    </source>
</evidence>
<keyword evidence="2" id="KW-0547">Nucleotide-binding</keyword>
<accession>A0ABZ2BIK5</accession>
<gene>
    <name evidence="7" type="ORF">RB548_30465</name>
</gene>
<dbReference type="Gene3D" id="3.40.50.300">
    <property type="entry name" value="P-loop containing nucleotide triphosphate hydrolases"/>
    <property type="match status" value="1"/>
</dbReference>
<dbReference type="InterPro" id="IPR027417">
    <property type="entry name" value="P-loop_NTPase"/>
</dbReference>
<dbReference type="PROSITE" id="PS50011">
    <property type="entry name" value="PROTEIN_KINASE_DOM"/>
    <property type="match status" value="1"/>
</dbReference>